<keyword evidence="2" id="KW-1133">Transmembrane helix</keyword>
<sequence>MLVEEILQICILMVAMIIESIIATPIIHPPDQTGSNILLELSNHHIKRNLNDGEVSSMICSVCIEPVSKDLACHWAGCKHPFHADCVRPLFNHQKTAPCPNCRALGPNPSETQTAAQDQRVQYQIRHHTPSETITYYNFFS</sequence>
<proteinExistence type="predicted"/>
<keyword evidence="1" id="KW-0479">Metal-binding</keyword>
<accession>A0A5B0SE07</accession>
<dbReference type="EMBL" id="VDEP01000047">
    <property type="protein sequence ID" value="KAA1134664.1"/>
    <property type="molecule type" value="Genomic_DNA"/>
</dbReference>
<dbReference type="Proteomes" id="UP000325313">
    <property type="component" value="Unassembled WGS sequence"/>
</dbReference>
<dbReference type="Proteomes" id="UP000324748">
    <property type="component" value="Unassembled WGS sequence"/>
</dbReference>
<dbReference type="PROSITE" id="PS50089">
    <property type="entry name" value="ZF_RING_2"/>
    <property type="match status" value="1"/>
</dbReference>
<dbReference type="InterPro" id="IPR013083">
    <property type="entry name" value="Znf_RING/FYVE/PHD"/>
</dbReference>
<keyword evidence="1" id="KW-0863">Zinc-finger</keyword>
<protein>
    <recommendedName>
        <fullName evidence="3">RING-type domain-containing protein</fullName>
    </recommendedName>
</protein>
<dbReference type="SUPFAM" id="SSF57850">
    <property type="entry name" value="RING/U-box"/>
    <property type="match status" value="1"/>
</dbReference>
<dbReference type="CDD" id="cd16448">
    <property type="entry name" value="RING-H2"/>
    <property type="match status" value="1"/>
</dbReference>
<dbReference type="GO" id="GO:0008270">
    <property type="term" value="F:zinc ion binding"/>
    <property type="evidence" value="ECO:0007669"/>
    <property type="project" value="UniProtKB-KW"/>
</dbReference>
<dbReference type="Pfam" id="PF13639">
    <property type="entry name" value="zf-RING_2"/>
    <property type="match status" value="1"/>
</dbReference>
<reference evidence="6 7" key="1">
    <citation type="submission" date="2019-05" db="EMBL/GenBank/DDBJ databases">
        <title>Emergence of the Ug99 lineage of the wheat stem rust pathogen through somatic hybridization.</title>
        <authorList>
            <person name="Li F."/>
            <person name="Upadhyaya N.M."/>
            <person name="Sperschneider J."/>
            <person name="Matny O."/>
            <person name="Nguyen-Phuc H."/>
            <person name="Mago R."/>
            <person name="Raley C."/>
            <person name="Miller M.E."/>
            <person name="Silverstein K.A.T."/>
            <person name="Henningsen E."/>
            <person name="Hirsch C.D."/>
            <person name="Visser B."/>
            <person name="Pretorius Z.A."/>
            <person name="Steffenson B.J."/>
            <person name="Schwessinger B."/>
            <person name="Dodds P.N."/>
            <person name="Figueroa M."/>
        </authorList>
    </citation>
    <scope>NUCLEOTIDE SEQUENCE [LARGE SCALE GENOMIC DNA]</scope>
    <source>
        <strain evidence="4">21-0</strain>
        <strain evidence="5 7">Ug99</strain>
    </source>
</reference>
<organism evidence="5 7">
    <name type="scientific">Puccinia graminis f. sp. tritici</name>
    <dbReference type="NCBI Taxonomy" id="56615"/>
    <lineage>
        <taxon>Eukaryota</taxon>
        <taxon>Fungi</taxon>
        <taxon>Dikarya</taxon>
        <taxon>Basidiomycota</taxon>
        <taxon>Pucciniomycotina</taxon>
        <taxon>Pucciniomycetes</taxon>
        <taxon>Pucciniales</taxon>
        <taxon>Pucciniaceae</taxon>
        <taxon>Puccinia</taxon>
    </lineage>
</organism>
<gene>
    <name evidence="4" type="ORF">PGT21_020855</name>
    <name evidence="5" type="ORF">PGTUg99_010366</name>
</gene>
<evidence type="ECO:0000256" key="1">
    <source>
        <dbReference type="PROSITE-ProRule" id="PRU00175"/>
    </source>
</evidence>
<evidence type="ECO:0000256" key="2">
    <source>
        <dbReference type="SAM" id="Phobius"/>
    </source>
</evidence>
<dbReference type="AlphaFoldDB" id="A0A5B0SE07"/>
<evidence type="ECO:0000313" key="7">
    <source>
        <dbReference type="Proteomes" id="UP000325313"/>
    </source>
</evidence>
<name>A0A5B0SE07_PUCGR</name>
<feature type="transmembrane region" description="Helical" evidence="2">
    <location>
        <begin position="6"/>
        <end position="27"/>
    </location>
</feature>
<comment type="caution">
    <text evidence="5">The sequence shown here is derived from an EMBL/GenBank/DDBJ whole genome shotgun (WGS) entry which is preliminary data.</text>
</comment>
<keyword evidence="1" id="KW-0862">Zinc</keyword>
<feature type="domain" description="RING-type" evidence="3">
    <location>
        <begin position="60"/>
        <end position="103"/>
    </location>
</feature>
<evidence type="ECO:0000313" key="4">
    <source>
        <dbReference type="EMBL" id="KAA1080783.1"/>
    </source>
</evidence>
<evidence type="ECO:0000313" key="6">
    <source>
        <dbReference type="Proteomes" id="UP000324748"/>
    </source>
</evidence>
<keyword evidence="2" id="KW-0812">Transmembrane</keyword>
<dbReference type="OrthoDB" id="185455at2759"/>
<dbReference type="Gene3D" id="3.30.40.10">
    <property type="entry name" value="Zinc/RING finger domain, C3HC4 (zinc finger)"/>
    <property type="match status" value="1"/>
</dbReference>
<dbReference type="InterPro" id="IPR001841">
    <property type="entry name" value="Znf_RING"/>
</dbReference>
<keyword evidence="6" id="KW-1185">Reference proteome</keyword>
<dbReference type="EMBL" id="VSWC01000131">
    <property type="protein sequence ID" value="KAA1080783.1"/>
    <property type="molecule type" value="Genomic_DNA"/>
</dbReference>
<evidence type="ECO:0000259" key="3">
    <source>
        <dbReference type="PROSITE" id="PS50089"/>
    </source>
</evidence>
<keyword evidence="2" id="KW-0472">Membrane</keyword>
<evidence type="ECO:0000313" key="5">
    <source>
        <dbReference type="EMBL" id="KAA1134664.1"/>
    </source>
</evidence>